<evidence type="ECO:0000313" key="1">
    <source>
        <dbReference type="EMBL" id="MFC3884652.1"/>
    </source>
</evidence>
<accession>A0ABV8B673</accession>
<name>A0ABV8B673_9BACI</name>
<keyword evidence="2" id="KW-1185">Reference proteome</keyword>
<comment type="caution">
    <text evidence="1">The sequence shown here is derived from an EMBL/GenBank/DDBJ whole genome shotgun (WGS) entry which is preliminary data.</text>
</comment>
<evidence type="ECO:0000313" key="2">
    <source>
        <dbReference type="Proteomes" id="UP001595752"/>
    </source>
</evidence>
<proteinExistence type="predicted"/>
<sequence>MFFFLESINEHPLQIDYKYPDYEIHTETDIEKAAKLFAKKKKLKYLRYDGLRETYRVYFQKRRRKSLFKHKKDVYIYHVLPNLDTTTKVK</sequence>
<dbReference type="EMBL" id="JBHRZT010000052">
    <property type="protein sequence ID" value="MFC3884652.1"/>
    <property type="molecule type" value="Genomic_DNA"/>
</dbReference>
<reference evidence="2" key="1">
    <citation type="journal article" date="2019" name="Int. J. Syst. Evol. Microbiol.">
        <title>The Global Catalogue of Microorganisms (GCM) 10K type strain sequencing project: providing services to taxonomists for standard genome sequencing and annotation.</title>
        <authorList>
            <consortium name="The Broad Institute Genomics Platform"/>
            <consortium name="The Broad Institute Genome Sequencing Center for Infectious Disease"/>
            <person name="Wu L."/>
            <person name="Ma J."/>
        </authorList>
    </citation>
    <scope>NUCLEOTIDE SEQUENCE [LARGE SCALE GENOMIC DNA]</scope>
    <source>
        <strain evidence="2">CCUG 61889</strain>
    </source>
</reference>
<dbReference type="Proteomes" id="UP001595752">
    <property type="component" value="Unassembled WGS sequence"/>
</dbReference>
<organism evidence="1 2">
    <name type="scientific">Bacillus songklensis</name>
    <dbReference type="NCBI Taxonomy" id="1069116"/>
    <lineage>
        <taxon>Bacteria</taxon>
        <taxon>Bacillati</taxon>
        <taxon>Bacillota</taxon>
        <taxon>Bacilli</taxon>
        <taxon>Bacillales</taxon>
        <taxon>Bacillaceae</taxon>
        <taxon>Bacillus</taxon>
    </lineage>
</organism>
<protein>
    <submittedName>
        <fullName evidence="1">Uncharacterized protein</fullName>
    </submittedName>
</protein>
<gene>
    <name evidence="1" type="ORF">ACFOU2_14585</name>
</gene>
<dbReference type="RefSeq" id="WP_377916274.1">
    <property type="nucleotide sequence ID" value="NZ_JBHRZT010000052.1"/>
</dbReference>